<reference evidence="2" key="1">
    <citation type="submission" date="2021-09" db="EMBL/GenBank/DDBJ databases">
        <authorList>
            <consortium name="AG Swart"/>
            <person name="Singh M."/>
            <person name="Singh A."/>
            <person name="Seah K."/>
            <person name="Emmerich C."/>
        </authorList>
    </citation>
    <scope>NUCLEOTIDE SEQUENCE</scope>
    <source>
        <strain evidence="2">ATCC30299</strain>
    </source>
</reference>
<evidence type="ECO:0000313" key="3">
    <source>
        <dbReference type="Proteomes" id="UP001162131"/>
    </source>
</evidence>
<keyword evidence="3" id="KW-1185">Reference proteome</keyword>
<feature type="compositionally biased region" description="Basic residues" evidence="1">
    <location>
        <begin position="292"/>
        <end position="302"/>
    </location>
</feature>
<feature type="region of interest" description="Disordered" evidence="1">
    <location>
        <begin position="292"/>
        <end position="318"/>
    </location>
</feature>
<feature type="compositionally biased region" description="Polar residues" evidence="1">
    <location>
        <begin position="8"/>
        <end position="31"/>
    </location>
</feature>
<evidence type="ECO:0000313" key="2">
    <source>
        <dbReference type="EMBL" id="CAG9322218.1"/>
    </source>
</evidence>
<protein>
    <submittedName>
        <fullName evidence="2">Uncharacterized protein</fullName>
    </submittedName>
</protein>
<comment type="caution">
    <text evidence="2">The sequence shown here is derived from an EMBL/GenBank/DDBJ whole genome shotgun (WGS) entry which is preliminary data.</text>
</comment>
<organism evidence="2 3">
    <name type="scientific">Blepharisma stoltei</name>
    <dbReference type="NCBI Taxonomy" id="1481888"/>
    <lineage>
        <taxon>Eukaryota</taxon>
        <taxon>Sar</taxon>
        <taxon>Alveolata</taxon>
        <taxon>Ciliophora</taxon>
        <taxon>Postciliodesmatophora</taxon>
        <taxon>Heterotrichea</taxon>
        <taxon>Heterotrichida</taxon>
        <taxon>Blepharismidae</taxon>
        <taxon>Blepharisma</taxon>
    </lineage>
</organism>
<dbReference type="EMBL" id="CAJZBQ010000030">
    <property type="protein sequence ID" value="CAG9322218.1"/>
    <property type="molecule type" value="Genomic_DNA"/>
</dbReference>
<sequence>MGKKRNQKSQSKYTKSSLNQGKSQQMPSDESSAGELTHIRLTPEAFAYSIPENIEEIQEDVITSINQIYNEYFNDFLLRKEKRLSSKSPLEQVQQYNLAVDKNFRKKLRDQIKQLIFAKLSTELTDSILDCVHNFIDSLDSQIEELEGKSKALKVVCLYEAFHSLQNAAAEIGKIVRYLFIDPSLKFEEINKLIFYEKIVKDQSDVIEYVKNNHSQHYLVPVVTKMEKDLRYMWKDLENHYKLPIECKEITMIYNTSDNSDSSSDIEDKIEPLHNMPIDELVNYINGEGKKNSKLHKKKRKNKNTENQIIPEDESADKEVEDFMKKLEQNSMWETRIKPKITDDFLNNLRNQIRETKYIFASE</sequence>
<gene>
    <name evidence="2" type="ORF">BSTOLATCC_MIC30593</name>
</gene>
<evidence type="ECO:0000256" key="1">
    <source>
        <dbReference type="SAM" id="MobiDB-lite"/>
    </source>
</evidence>
<dbReference type="AlphaFoldDB" id="A0AAU9JD25"/>
<proteinExistence type="predicted"/>
<feature type="region of interest" description="Disordered" evidence="1">
    <location>
        <begin position="1"/>
        <end position="35"/>
    </location>
</feature>
<accession>A0AAU9JD25</accession>
<dbReference type="Proteomes" id="UP001162131">
    <property type="component" value="Unassembled WGS sequence"/>
</dbReference>
<name>A0AAU9JD25_9CILI</name>